<protein>
    <submittedName>
        <fullName evidence="5">Peptidase A1 domain-containing protein</fullName>
    </submittedName>
</protein>
<proteinExistence type="inferred from homology"/>
<dbReference type="InterPro" id="IPR001969">
    <property type="entry name" value="Aspartic_peptidase_AS"/>
</dbReference>
<feature type="domain" description="Peptidase A1" evidence="3">
    <location>
        <begin position="71"/>
        <end position="185"/>
    </location>
</feature>
<dbReference type="Pfam" id="PF00026">
    <property type="entry name" value="Asp"/>
    <property type="match status" value="1"/>
</dbReference>
<evidence type="ECO:0000256" key="2">
    <source>
        <dbReference type="SAM" id="SignalP"/>
    </source>
</evidence>
<dbReference type="GO" id="GO:0005764">
    <property type="term" value="C:lysosome"/>
    <property type="evidence" value="ECO:0007669"/>
    <property type="project" value="TreeGrafter"/>
</dbReference>
<dbReference type="GO" id="GO:0004190">
    <property type="term" value="F:aspartic-type endopeptidase activity"/>
    <property type="evidence" value="ECO:0007669"/>
    <property type="project" value="InterPro"/>
</dbReference>
<dbReference type="InterPro" id="IPR033121">
    <property type="entry name" value="PEPTIDASE_A1"/>
</dbReference>
<evidence type="ECO:0000259" key="3">
    <source>
        <dbReference type="PROSITE" id="PS51767"/>
    </source>
</evidence>
<dbReference type="PANTHER" id="PTHR47966">
    <property type="entry name" value="BETA-SITE APP-CLEAVING ENZYME, ISOFORM A-RELATED"/>
    <property type="match status" value="1"/>
</dbReference>
<dbReference type="Proteomes" id="UP000887540">
    <property type="component" value="Unplaced"/>
</dbReference>
<comment type="similarity">
    <text evidence="1">Belongs to the peptidase A1 family.</text>
</comment>
<feature type="signal peptide" evidence="2">
    <location>
        <begin position="1"/>
        <end position="16"/>
    </location>
</feature>
<keyword evidence="4" id="KW-1185">Reference proteome</keyword>
<dbReference type="InterPro" id="IPR021109">
    <property type="entry name" value="Peptidase_aspartic_dom_sf"/>
</dbReference>
<dbReference type="PROSITE" id="PS00141">
    <property type="entry name" value="ASP_PROTEASE"/>
    <property type="match status" value="1"/>
</dbReference>
<dbReference type="InterPro" id="IPR034164">
    <property type="entry name" value="Pepsin-like_dom"/>
</dbReference>
<organism evidence="4 5">
    <name type="scientific">Acrobeloides nanus</name>
    <dbReference type="NCBI Taxonomy" id="290746"/>
    <lineage>
        <taxon>Eukaryota</taxon>
        <taxon>Metazoa</taxon>
        <taxon>Ecdysozoa</taxon>
        <taxon>Nematoda</taxon>
        <taxon>Chromadorea</taxon>
        <taxon>Rhabditida</taxon>
        <taxon>Tylenchina</taxon>
        <taxon>Cephalobomorpha</taxon>
        <taxon>Cephaloboidea</taxon>
        <taxon>Cephalobidae</taxon>
        <taxon>Acrobeloides</taxon>
    </lineage>
</organism>
<dbReference type="InterPro" id="IPR001461">
    <property type="entry name" value="Aspartic_peptidase_A1"/>
</dbReference>
<name>A0A914EMZ9_9BILA</name>
<keyword evidence="2" id="KW-0732">Signal</keyword>
<dbReference type="PROSITE" id="PS51767">
    <property type="entry name" value="PEPTIDASE_A1"/>
    <property type="match status" value="1"/>
</dbReference>
<reference evidence="5" key="1">
    <citation type="submission" date="2022-11" db="UniProtKB">
        <authorList>
            <consortium name="WormBaseParasite"/>
        </authorList>
    </citation>
    <scope>IDENTIFICATION</scope>
</reference>
<dbReference type="Gene3D" id="2.40.70.10">
    <property type="entry name" value="Acid Proteases"/>
    <property type="match status" value="1"/>
</dbReference>
<evidence type="ECO:0000313" key="5">
    <source>
        <dbReference type="WBParaSite" id="ACRNAN_scaffold964.g14003.t1"/>
    </source>
</evidence>
<feature type="chain" id="PRO_5037894042" evidence="2">
    <location>
        <begin position="17"/>
        <end position="185"/>
    </location>
</feature>
<dbReference type="CDD" id="cd05471">
    <property type="entry name" value="pepsin_like"/>
    <property type="match status" value="1"/>
</dbReference>
<dbReference type="PANTHER" id="PTHR47966:SF45">
    <property type="entry name" value="PEPTIDASE A1 DOMAIN-CONTAINING PROTEIN"/>
    <property type="match status" value="1"/>
</dbReference>
<evidence type="ECO:0000256" key="1">
    <source>
        <dbReference type="ARBA" id="ARBA00007447"/>
    </source>
</evidence>
<accession>A0A914EMZ9</accession>
<dbReference type="WBParaSite" id="ACRNAN_scaffold964.g14003.t1">
    <property type="protein sequence ID" value="ACRNAN_scaffold964.g14003.t1"/>
    <property type="gene ID" value="ACRNAN_scaffold964.g14003"/>
</dbReference>
<dbReference type="AlphaFoldDB" id="A0A914EMZ9"/>
<evidence type="ECO:0000313" key="4">
    <source>
        <dbReference type="Proteomes" id="UP000887540"/>
    </source>
</evidence>
<dbReference type="SUPFAM" id="SSF50630">
    <property type="entry name" value="Acid proteases"/>
    <property type="match status" value="1"/>
</dbReference>
<sequence>MYKYFLLLLFVCYVLADVHKISLRKRVSKKWQFLKQDKSNLELKHKFHPRLLSNSRQQSDKIPIYYTSEAYFINITIGTPPQPFEVLVDTGSSDLIVQDSTCRNQEESACNSDKFYSSRSSTYKFITNGSNEYYDYIIGQDTFGDNGTLLIPNSRFLQVIDLFGYAVLGLAFSSLSITGSPPLVS</sequence>
<dbReference type="GO" id="GO:0006508">
    <property type="term" value="P:proteolysis"/>
    <property type="evidence" value="ECO:0007669"/>
    <property type="project" value="InterPro"/>
</dbReference>